<dbReference type="EMBL" id="QGNW01000001">
    <property type="protein sequence ID" value="RVX23187.1"/>
    <property type="molecule type" value="Genomic_DNA"/>
</dbReference>
<dbReference type="Pfam" id="PF00010">
    <property type="entry name" value="HLH"/>
    <property type="match status" value="1"/>
</dbReference>
<dbReference type="AlphaFoldDB" id="A0A438KPQ9"/>
<keyword evidence="5" id="KW-0175">Coiled coil</keyword>
<reference evidence="8 9" key="1">
    <citation type="journal article" date="2018" name="PLoS Genet.">
        <title>Population sequencing reveals clonal diversity and ancestral inbreeding in the grapevine cultivar Chardonnay.</title>
        <authorList>
            <person name="Roach M.J."/>
            <person name="Johnson D.L."/>
            <person name="Bohlmann J."/>
            <person name="van Vuuren H.J."/>
            <person name="Jones S.J."/>
            <person name="Pretorius I.S."/>
            <person name="Schmidt S.A."/>
            <person name="Borneman A.R."/>
        </authorList>
    </citation>
    <scope>NUCLEOTIDE SEQUENCE [LARGE SCALE GENOMIC DNA]</scope>
    <source>
        <strain evidence="9">cv. Chardonnay</strain>
        <tissue evidence="8">Leaf</tissue>
    </source>
</reference>
<dbReference type="SMART" id="SM00353">
    <property type="entry name" value="HLH"/>
    <property type="match status" value="1"/>
</dbReference>
<dbReference type="SUPFAM" id="SSF47459">
    <property type="entry name" value="HLH, helix-loop-helix DNA-binding domain"/>
    <property type="match status" value="1"/>
</dbReference>
<dbReference type="InterPro" id="IPR011598">
    <property type="entry name" value="bHLH_dom"/>
</dbReference>
<evidence type="ECO:0000256" key="4">
    <source>
        <dbReference type="ARBA" id="ARBA00023242"/>
    </source>
</evidence>
<name>A0A438KPQ9_VITVI</name>
<dbReference type="InterPro" id="IPR036638">
    <property type="entry name" value="HLH_DNA-bd_sf"/>
</dbReference>
<keyword evidence="4" id="KW-0539">Nucleus</keyword>
<evidence type="ECO:0000256" key="5">
    <source>
        <dbReference type="SAM" id="Coils"/>
    </source>
</evidence>
<feature type="compositionally biased region" description="Low complexity" evidence="6">
    <location>
        <begin position="97"/>
        <end position="112"/>
    </location>
</feature>
<dbReference type="CDD" id="cd11452">
    <property type="entry name" value="bHLH_AtNAI1_like"/>
    <property type="match status" value="1"/>
</dbReference>
<feature type="region of interest" description="Disordered" evidence="6">
    <location>
        <begin position="79"/>
        <end position="119"/>
    </location>
</feature>
<dbReference type="Proteomes" id="UP000288805">
    <property type="component" value="Unassembled WGS sequence"/>
</dbReference>
<accession>A0A438KPQ9</accession>
<keyword evidence="3" id="KW-0804">Transcription</keyword>
<evidence type="ECO:0000256" key="2">
    <source>
        <dbReference type="ARBA" id="ARBA00023015"/>
    </source>
</evidence>
<feature type="region of interest" description="Disordered" evidence="6">
    <location>
        <begin position="152"/>
        <end position="173"/>
    </location>
</feature>
<protein>
    <submittedName>
        <fullName evidence="8">Transcription factor bHLH25</fullName>
    </submittedName>
</protein>
<comment type="caution">
    <text evidence="8">The sequence shown here is derived from an EMBL/GenBank/DDBJ whole genome shotgun (WGS) entry which is preliminary data.</text>
</comment>
<feature type="compositionally biased region" description="Polar residues" evidence="6">
    <location>
        <begin position="79"/>
        <end position="96"/>
    </location>
</feature>
<dbReference type="GO" id="GO:0046983">
    <property type="term" value="F:protein dimerization activity"/>
    <property type="evidence" value="ECO:0007669"/>
    <property type="project" value="InterPro"/>
</dbReference>
<dbReference type="PROSITE" id="PS50888">
    <property type="entry name" value="BHLH"/>
    <property type="match status" value="1"/>
</dbReference>
<dbReference type="PANTHER" id="PTHR45959">
    <property type="entry name" value="BHLH TRANSCRIPTION FACTOR"/>
    <property type="match status" value="1"/>
</dbReference>
<organism evidence="8 9">
    <name type="scientific">Vitis vinifera</name>
    <name type="common">Grape</name>
    <dbReference type="NCBI Taxonomy" id="29760"/>
    <lineage>
        <taxon>Eukaryota</taxon>
        <taxon>Viridiplantae</taxon>
        <taxon>Streptophyta</taxon>
        <taxon>Embryophyta</taxon>
        <taxon>Tracheophyta</taxon>
        <taxon>Spermatophyta</taxon>
        <taxon>Magnoliopsida</taxon>
        <taxon>eudicotyledons</taxon>
        <taxon>Gunneridae</taxon>
        <taxon>Pentapetalae</taxon>
        <taxon>rosids</taxon>
        <taxon>Vitales</taxon>
        <taxon>Vitaceae</taxon>
        <taxon>Viteae</taxon>
        <taxon>Vitis</taxon>
    </lineage>
</organism>
<evidence type="ECO:0000256" key="3">
    <source>
        <dbReference type="ARBA" id="ARBA00023163"/>
    </source>
</evidence>
<dbReference type="InterPro" id="IPR052610">
    <property type="entry name" value="bHLH_transcription_regulator"/>
</dbReference>
<evidence type="ECO:0000256" key="6">
    <source>
        <dbReference type="SAM" id="MobiDB-lite"/>
    </source>
</evidence>
<evidence type="ECO:0000259" key="7">
    <source>
        <dbReference type="PROSITE" id="PS50888"/>
    </source>
</evidence>
<comment type="subcellular location">
    <subcellularLocation>
        <location evidence="1">Nucleus</location>
    </subcellularLocation>
</comment>
<evidence type="ECO:0000256" key="1">
    <source>
        <dbReference type="ARBA" id="ARBA00004123"/>
    </source>
</evidence>
<dbReference type="Gene3D" id="4.10.280.10">
    <property type="entry name" value="Helix-loop-helix DNA-binding domain"/>
    <property type="match status" value="1"/>
</dbReference>
<evidence type="ECO:0000313" key="9">
    <source>
        <dbReference type="Proteomes" id="UP000288805"/>
    </source>
</evidence>
<evidence type="ECO:0000313" key="8">
    <source>
        <dbReference type="EMBL" id="RVX23187.1"/>
    </source>
</evidence>
<dbReference type="GO" id="GO:0005634">
    <property type="term" value="C:nucleus"/>
    <property type="evidence" value="ECO:0007669"/>
    <property type="project" value="UniProtKB-SubCell"/>
</dbReference>
<gene>
    <name evidence="8" type="primary">BHLH25_1</name>
    <name evidence="8" type="ORF">CK203_000689</name>
</gene>
<sequence length="373" mass="41822">MDVSSAKWLTELGIEDPTFIHQYQMQSFGNPVDHGFNFQSFSSDSYSSYLSFSPKTTPNFCSSAVENFQTDIERTAKQLKTNSWESSTSNRITPKASSSSSSQLLSFGNSNSPLPTDVQNFHENLDCTVKPKDEAASHGNMNFASVISKSSYGNQNHGHGTKRVGTPITRNPLNNQDHVIAERKRREKLTQRFIALSAIVPGLKKVPIQSGNSQLYEFLQCSCEYSHKTDKASVLGDAIKYLKQLQERVKTLEEQTTKKTVESVVSVKKSKLSDNDQNPDSFSDQPLPEIEARVSNKDVLIRIHCVKQKGFAVRILGEIEKLRLRVVNSSVLPFGDYIMDITVVAQAISFSLTFIPFLRFNPLHWSPKILSFL</sequence>
<feature type="domain" description="BHLH" evidence="7">
    <location>
        <begin position="173"/>
        <end position="245"/>
    </location>
</feature>
<dbReference type="PANTHER" id="PTHR45959:SF2">
    <property type="entry name" value="BHLH TRANSCRIPTION FACTOR"/>
    <property type="match status" value="1"/>
</dbReference>
<feature type="coiled-coil region" evidence="5">
    <location>
        <begin position="235"/>
        <end position="262"/>
    </location>
</feature>
<keyword evidence="2" id="KW-0805">Transcription regulation</keyword>
<proteinExistence type="predicted"/>